<name>T0ZTJ6_9ZZZZ</name>
<organism evidence="2">
    <name type="scientific">mine drainage metagenome</name>
    <dbReference type="NCBI Taxonomy" id="410659"/>
    <lineage>
        <taxon>unclassified sequences</taxon>
        <taxon>metagenomes</taxon>
        <taxon>ecological metagenomes</taxon>
    </lineage>
</organism>
<dbReference type="AlphaFoldDB" id="T0ZTJ6"/>
<feature type="non-terminal residue" evidence="2">
    <location>
        <position position="111"/>
    </location>
</feature>
<dbReference type="InterPro" id="IPR005229">
    <property type="entry name" value="YicC/YloC-like"/>
</dbReference>
<proteinExistence type="predicted"/>
<reference evidence="2" key="1">
    <citation type="submission" date="2013-08" db="EMBL/GenBank/DDBJ databases">
        <authorList>
            <person name="Mendez C."/>
            <person name="Richter M."/>
            <person name="Ferrer M."/>
            <person name="Sanchez J."/>
        </authorList>
    </citation>
    <scope>NUCLEOTIDE SEQUENCE</scope>
</reference>
<dbReference type="InterPro" id="IPR013527">
    <property type="entry name" value="YicC-like_N"/>
</dbReference>
<sequence length="111" mass="12474">MIASMTGFARRELSGPWGSLVCELRSVNHRFLESGFRLPEELRSVESDLRQHLGQALRRGKLDCTIIYRPAQAAAMTLEVDAAALERLTSRLDELQRVIPLGSVDLLEVLR</sequence>
<evidence type="ECO:0000259" key="1">
    <source>
        <dbReference type="Pfam" id="PF03755"/>
    </source>
</evidence>
<dbReference type="PANTHER" id="PTHR30636:SF3">
    <property type="entry name" value="UPF0701 PROTEIN YICC"/>
    <property type="match status" value="1"/>
</dbReference>
<comment type="caution">
    <text evidence="2">The sequence shown here is derived from an EMBL/GenBank/DDBJ whole genome shotgun (WGS) entry which is preliminary data.</text>
</comment>
<dbReference type="GO" id="GO:0004521">
    <property type="term" value="F:RNA endonuclease activity"/>
    <property type="evidence" value="ECO:0007669"/>
    <property type="project" value="InterPro"/>
</dbReference>
<protein>
    <submittedName>
        <fullName evidence="2">Protein containing YicC-like protein</fullName>
    </submittedName>
</protein>
<dbReference type="Pfam" id="PF03755">
    <property type="entry name" value="YicC-like_N"/>
    <property type="match status" value="1"/>
</dbReference>
<accession>T0ZTJ6</accession>
<reference evidence="2" key="2">
    <citation type="journal article" date="2014" name="ISME J.">
        <title>Microbial stratification in low pH oxic and suboxic macroscopic growths along an acid mine drainage.</title>
        <authorList>
            <person name="Mendez-Garcia C."/>
            <person name="Mesa V."/>
            <person name="Sprenger R.R."/>
            <person name="Richter M."/>
            <person name="Diez M.S."/>
            <person name="Solano J."/>
            <person name="Bargiela R."/>
            <person name="Golyshina O.V."/>
            <person name="Manteca A."/>
            <person name="Ramos J.L."/>
            <person name="Gallego J.R."/>
            <person name="Llorente I."/>
            <person name="Martins Dos Santos V.A."/>
            <person name="Jensen O.N."/>
            <person name="Pelaez A.I."/>
            <person name="Sanchez J."/>
            <person name="Ferrer M."/>
        </authorList>
    </citation>
    <scope>NUCLEOTIDE SEQUENCE</scope>
</reference>
<dbReference type="EMBL" id="AUZZ01005877">
    <property type="protein sequence ID" value="EQD48013.1"/>
    <property type="molecule type" value="Genomic_DNA"/>
</dbReference>
<evidence type="ECO:0000313" key="2">
    <source>
        <dbReference type="EMBL" id="EQD48013.1"/>
    </source>
</evidence>
<gene>
    <name evidence="2" type="ORF">B2A_08178</name>
</gene>
<feature type="domain" description="Endoribonuclease YicC-like N-terminal" evidence="1">
    <location>
        <begin position="2"/>
        <end position="109"/>
    </location>
</feature>
<dbReference type="PANTHER" id="PTHR30636">
    <property type="entry name" value="UPF0701 PROTEIN YICC"/>
    <property type="match status" value="1"/>
</dbReference>